<dbReference type="KEGG" id="paa:Paes_1001"/>
<reference evidence="2" key="1">
    <citation type="submission" date="2008-06" db="EMBL/GenBank/DDBJ databases">
        <title>Complete sequence of chromosome of Prosthecochloris aestuarii DSM 271.</title>
        <authorList>
            <consortium name="US DOE Joint Genome Institute"/>
            <person name="Lucas S."/>
            <person name="Copeland A."/>
            <person name="Lapidus A."/>
            <person name="Glavina del Rio T."/>
            <person name="Dalin E."/>
            <person name="Tice H."/>
            <person name="Bruce D."/>
            <person name="Goodwin L."/>
            <person name="Pitluck S."/>
            <person name="Schmutz J."/>
            <person name="Larimer F."/>
            <person name="Land M."/>
            <person name="Hauser L."/>
            <person name="Kyrpides N."/>
            <person name="Anderson I."/>
            <person name="Liu Z."/>
            <person name="Li T."/>
            <person name="Zhao F."/>
            <person name="Overmann J."/>
            <person name="Bryant D.A."/>
            <person name="Richardson P."/>
        </authorList>
    </citation>
    <scope>NUCLEOTIDE SEQUENCE [LARGE SCALE GENOMIC DNA]</scope>
    <source>
        <strain evidence="2">DSM 271</strain>
    </source>
</reference>
<sequence length="284" mass="32665">MGGHAMKEVVRRTALLMIVALVMVAGGCQSRQQQESSRQEYVESIMAILTQVQKNLSRIQQKEAVVERLSSDIEKKEEKSAEELGRDINASIRFIDSTLQSSKNLVSRLEEENKNSAYRIASVDQLTAELRSTIEKKDREIQELKTEVQNLDRQVTELLETVDVLDEFIIEQEDKLSFAYYISGTYDDLVEKGILARSTNPLAGIFNREYRLTQDFDVSLFQRIDIIETRDLFFERSPKNLKIVTPHTTDSYEMIGGESSALLLIRDENEFWKKSRCLVIVIEE</sequence>
<feature type="coiled-coil region" evidence="1">
    <location>
        <begin position="123"/>
        <end position="161"/>
    </location>
</feature>
<evidence type="ECO:0000313" key="3">
    <source>
        <dbReference type="Proteomes" id="UP000002725"/>
    </source>
</evidence>
<dbReference type="InterPro" id="IPR019269">
    <property type="entry name" value="BLOC1_su2"/>
</dbReference>
<accession>B4S7K3</accession>
<protein>
    <submittedName>
        <fullName evidence="2">Uncharacterized protein</fullName>
    </submittedName>
</protein>
<keyword evidence="1" id="KW-0175">Coiled coil</keyword>
<dbReference type="RefSeq" id="WP_012505577.1">
    <property type="nucleotide sequence ID" value="NC_011059.1"/>
</dbReference>
<dbReference type="Pfam" id="PF10046">
    <property type="entry name" value="BLOC1_2"/>
    <property type="match status" value="1"/>
</dbReference>
<organism evidence="2 3">
    <name type="scientific">Prosthecochloris aestuarii (strain DSM 271 / SK 413)</name>
    <dbReference type="NCBI Taxonomy" id="290512"/>
    <lineage>
        <taxon>Bacteria</taxon>
        <taxon>Pseudomonadati</taxon>
        <taxon>Chlorobiota</taxon>
        <taxon>Chlorobiia</taxon>
        <taxon>Chlorobiales</taxon>
        <taxon>Chlorobiaceae</taxon>
        <taxon>Prosthecochloris</taxon>
    </lineage>
</organism>
<dbReference type="STRING" id="290512.Paes_1001"/>
<dbReference type="EMBL" id="CP001108">
    <property type="protein sequence ID" value="ACF46040.1"/>
    <property type="molecule type" value="Genomic_DNA"/>
</dbReference>
<dbReference type="PROSITE" id="PS51257">
    <property type="entry name" value="PROKAR_LIPOPROTEIN"/>
    <property type="match status" value="1"/>
</dbReference>
<gene>
    <name evidence="2" type="ordered locus">Paes_1001</name>
</gene>
<dbReference type="AlphaFoldDB" id="B4S7K3"/>
<proteinExistence type="predicted"/>
<evidence type="ECO:0000313" key="2">
    <source>
        <dbReference type="EMBL" id="ACF46040.1"/>
    </source>
</evidence>
<evidence type="ECO:0000256" key="1">
    <source>
        <dbReference type="SAM" id="Coils"/>
    </source>
</evidence>
<dbReference type="eggNOG" id="COG1196">
    <property type="taxonomic scope" value="Bacteria"/>
</dbReference>
<name>B4S7K3_PROA2</name>
<keyword evidence="3" id="KW-1185">Reference proteome</keyword>
<dbReference type="HOGENOM" id="CLU_978958_0_0_10"/>
<dbReference type="Proteomes" id="UP000002725">
    <property type="component" value="Chromosome"/>
</dbReference>